<dbReference type="SUPFAM" id="SSF51735">
    <property type="entry name" value="NAD(P)-binding Rossmann-fold domains"/>
    <property type="match status" value="1"/>
</dbReference>
<dbReference type="PRINTS" id="PR00081">
    <property type="entry name" value="GDHRDH"/>
</dbReference>
<dbReference type="NCBIfam" id="NF005754">
    <property type="entry name" value="PRK07578.1"/>
    <property type="match status" value="1"/>
</dbReference>
<protein>
    <submittedName>
        <fullName evidence="3">Short chain dehydrogenase</fullName>
    </submittedName>
</protein>
<organism evidence="3 4">
    <name type="scientific">Shewanella psychropiezotolerans</name>
    <dbReference type="NCBI Taxonomy" id="2593655"/>
    <lineage>
        <taxon>Bacteria</taxon>
        <taxon>Pseudomonadati</taxon>
        <taxon>Pseudomonadota</taxon>
        <taxon>Gammaproteobacteria</taxon>
        <taxon>Alteromonadales</taxon>
        <taxon>Shewanellaceae</taxon>
        <taxon>Shewanella</taxon>
    </lineage>
</organism>
<dbReference type="PANTHER" id="PTHR43477">
    <property type="entry name" value="DIHYDROANTICAPSIN 7-DEHYDROGENASE"/>
    <property type="match status" value="1"/>
</dbReference>
<reference evidence="3 4" key="1">
    <citation type="submission" date="2019-07" db="EMBL/GenBank/DDBJ databases">
        <title>Shewanella sp. YLB-06 whole genomic sequence.</title>
        <authorList>
            <person name="Yu L."/>
        </authorList>
    </citation>
    <scope>NUCLEOTIDE SEQUENCE [LARGE SCALE GENOMIC DNA]</scope>
    <source>
        <strain evidence="3 4">YLB-06</strain>
    </source>
</reference>
<dbReference type="PANTHER" id="PTHR43477:SF1">
    <property type="entry name" value="DIHYDROANTICAPSIN 7-DEHYDROGENASE"/>
    <property type="match status" value="1"/>
</dbReference>
<dbReference type="Gene3D" id="3.40.50.720">
    <property type="entry name" value="NAD(P)-binding Rossmann-like Domain"/>
    <property type="match status" value="1"/>
</dbReference>
<dbReference type="InterPro" id="IPR036291">
    <property type="entry name" value="NAD(P)-bd_dom_sf"/>
</dbReference>
<evidence type="ECO:0000313" key="3">
    <source>
        <dbReference type="EMBL" id="QDO85028.1"/>
    </source>
</evidence>
<evidence type="ECO:0000313" key="4">
    <source>
        <dbReference type="Proteomes" id="UP000315947"/>
    </source>
</evidence>
<dbReference type="RefSeq" id="WP_144047374.1">
    <property type="nucleotide sequence ID" value="NZ_CP041614.1"/>
</dbReference>
<evidence type="ECO:0000256" key="1">
    <source>
        <dbReference type="ARBA" id="ARBA00006484"/>
    </source>
</evidence>
<accession>A0ABX5X108</accession>
<dbReference type="Proteomes" id="UP000315947">
    <property type="component" value="Chromosome"/>
</dbReference>
<dbReference type="Pfam" id="PF13561">
    <property type="entry name" value="adh_short_C2"/>
    <property type="match status" value="1"/>
</dbReference>
<keyword evidence="2" id="KW-0560">Oxidoreductase</keyword>
<gene>
    <name evidence="3" type="ORF">FM037_19585</name>
</gene>
<sequence>MKILAIGANGIIGKAVVNCLAKDHDVISVGHSRGDITVDTQSKDSIRALFEQVGMVDAVVSMAGNGAMGSLADMPDSGYQTVLDSKVMGQVNLVRIGLEYLNYGGSITLTSGQSSDNPSLGTAAISMATAAVNGFVGAAALELIDGKRLNVVSPSFVKETMEMLGMDSSTGMPADELAAYYVASVSGQKNGAVYQAVAGLEE</sequence>
<name>A0ABX5X108_9GAMM</name>
<keyword evidence="4" id="KW-1185">Reference proteome</keyword>
<comment type="similarity">
    <text evidence="1">Belongs to the short-chain dehydrogenases/reductases (SDR) family.</text>
</comment>
<dbReference type="InterPro" id="IPR051122">
    <property type="entry name" value="SDR_DHRS6-like"/>
</dbReference>
<dbReference type="EMBL" id="CP041614">
    <property type="protein sequence ID" value="QDO85028.1"/>
    <property type="molecule type" value="Genomic_DNA"/>
</dbReference>
<dbReference type="CDD" id="cd11731">
    <property type="entry name" value="Lin1944_like_SDR_c"/>
    <property type="match status" value="1"/>
</dbReference>
<proteinExistence type="inferred from homology"/>
<dbReference type="InterPro" id="IPR002347">
    <property type="entry name" value="SDR_fam"/>
</dbReference>
<evidence type="ECO:0000256" key="2">
    <source>
        <dbReference type="ARBA" id="ARBA00023002"/>
    </source>
</evidence>